<dbReference type="GO" id="GO:0005783">
    <property type="term" value="C:endoplasmic reticulum"/>
    <property type="evidence" value="ECO:0007669"/>
    <property type="project" value="TreeGrafter"/>
</dbReference>
<evidence type="ECO:0000256" key="2">
    <source>
        <dbReference type="ARBA" id="ARBA00022692"/>
    </source>
</evidence>
<feature type="transmembrane region" description="Helical" evidence="6">
    <location>
        <begin position="436"/>
        <end position="454"/>
    </location>
</feature>
<dbReference type="GO" id="GO:0055085">
    <property type="term" value="P:transmembrane transport"/>
    <property type="evidence" value="ECO:0007669"/>
    <property type="project" value="InterPro"/>
</dbReference>
<dbReference type="Proteomes" id="UP001362999">
    <property type="component" value="Unassembled WGS sequence"/>
</dbReference>
<dbReference type="GO" id="GO:0016020">
    <property type="term" value="C:membrane"/>
    <property type="evidence" value="ECO:0007669"/>
    <property type="project" value="UniProtKB-SubCell"/>
</dbReference>
<feature type="region of interest" description="Disordered" evidence="5">
    <location>
        <begin position="370"/>
        <end position="391"/>
    </location>
</feature>
<feature type="transmembrane region" description="Helical" evidence="6">
    <location>
        <begin position="59"/>
        <end position="79"/>
    </location>
</feature>
<evidence type="ECO:0000256" key="6">
    <source>
        <dbReference type="SAM" id="Phobius"/>
    </source>
</evidence>
<feature type="compositionally biased region" description="Polar residues" evidence="5">
    <location>
        <begin position="220"/>
        <end position="230"/>
    </location>
</feature>
<feature type="transmembrane region" description="Helical" evidence="6">
    <location>
        <begin position="401"/>
        <end position="424"/>
    </location>
</feature>
<dbReference type="EMBL" id="JAWWNJ010000024">
    <property type="protein sequence ID" value="KAK7031851.1"/>
    <property type="molecule type" value="Genomic_DNA"/>
</dbReference>
<evidence type="ECO:0000313" key="8">
    <source>
        <dbReference type="Proteomes" id="UP001362999"/>
    </source>
</evidence>
<proteinExistence type="predicted"/>
<evidence type="ECO:0000256" key="5">
    <source>
        <dbReference type="SAM" id="MobiDB-lite"/>
    </source>
</evidence>
<feature type="transmembrane region" description="Helical" evidence="6">
    <location>
        <begin position="170"/>
        <end position="189"/>
    </location>
</feature>
<keyword evidence="2 6" id="KW-0812">Transmembrane</keyword>
<gene>
    <name evidence="7" type="ORF">R3P38DRAFT_3187573</name>
</gene>
<feature type="transmembrane region" description="Helical" evidence="6">
    <location>
        <begin position="315"/>
        <end position="335"/>
    </location>
</feature>
<keyword evidence="8" id="KW-1185">Reference proteome</keyword>
<accession>A0AAW0BZ05</accession>
<feature type="transmembrane region" description="Helical" evidence="6">
    <location>
        <begin position="85"/>
        <end position="110"/>
    </location>
</feature>
<evidence type="ECO:0000313" key="7">
    <source>
        <dbReference type="EMBL" id="KAK7031851.1"/>
    </source>
</evidence>
<dbReference type="AlphaFoldDB" id="A0AAW0BZ05"/>
<feature type="transmembrane region" description="Helical" evidence="6">
    <location>
        <begin position="20"/>
        <end position="47"/>
    </location>
</feature>
<comment type="caution">
    <text evidence="7">The sequence shown here is derived from an EMBL/GenBank/DDBJ whole genome shotgun (WGS) entry which is preliminary data.</text>
</comment>
<feature type="region of interest" description="Disordered" evidence="5">
    <location>
        <begin position="210"/>
        <end position="240"/>
    </location>
</feature>
<dbReference type="Pfam" id="PF03547">
    <property type="entry name" value="Mem_trans"/>
    <property type="match status" value="1"/>
</dbReference>
<keyword evidence="3 6" id="KW-1133">Transmembrane helix</keyword>
<name>A0AAW0BZ05_9AGAR</name>
<dbReference type="PANTHER" id="PTHR31794">
    <property type="entry name" value="AUXIN EFFLUX TRANSPORTER FAMILY PROTEIN (EUROFUNG)"/>
    <property type="match status" value="1"/>
</dbReference>
<reference evidence="7 8" key="1">
    <citation type="journal article" date="2024" name="J Genomics">
        <title>Draft genome sequencing and assembly of Favolaschia claudopus CIRM-BRFM 2984 isolated from oak limbs.</title>
        <authorList>
            <person name="Navarro D."/>
            <person name="Drula E."/>
            <person name="Chaduli D."/>
            <person name="Cazenave R."/>
            <person name="Ahrendt S."/>
            <person name="Wang J."/>
            <person name="Lipzen A."/>
            <person name="Daum C."/>
            <person name="Barry K."/>
            <person name="Grigoriev I.V."/>
            <person name="Favel A."/>
            <person name="Rosso M.N."/>
            <person name="Martin F."/>
        </authorList>
    </citation>
    <scope>NUCLEOTIDE SEQUENCE [LARGE SCALE GENOMIC DNA]</scope>
    <source>
        <strain evidence="7 8">CIRM-BRFM 2984</strain>
    </source>
</reference>
<dbReference type="InterPro" id="IPR004776">
    <property type="entry name" value="Mem_transp_PIN-like"/>
</dbReference>
<sequence>MSDSRIAEAPVEQVGGHILSLLLTVFTSIFEVFLLCFAGYVLAWRGILDKRTIKQVNRLNISLFTPSLVFSKVAFFLSPEKLRELWVIPIFFAIVTFVSMAVSFLLSTVFRLQRQQRNFTLAASMFMNSNSLPVALMQSLVVTLPALKQKLNPDADDDTNAMVGRALTYLLLYSTIGMVLRWSVGWHLLTESSPNREDAAVVGEAEETSALIGNELPTPRSASQKATEPPSSLRRSHWFNPKSPEASREHLALHPILPQSPASELESDEAALLGQDKEGICLPETAVDTSPIHAKFSLRAYRFCLSVNSFMTAPLWASLASILVACITPLQLAFVEHMHPVKTALSSAGNCSIPTTLVVLGAYFYVPSSASGDDSAGEKDTNGPGAAEIRPSVTYPGETKAVIISVVSRMLLTPLLMLPLMALCAQIDRQPFNDPIFVVAMVLLVSSPPALTLAQISQAASGDAFERLISRTIFWAYCIVTPISSVAYAVVGLRLSRL</sequence>
<evidence type="ECO:0000256" key="1">
    <source>
        <dbReference type="ARBA" id="ARBA00004141"/>
    </source>
</evidence>
<protein>
    <submittedName>
        <fullName evidence="7">Auxin efflux carrier</fullName>
    </submittedName>
</protein>
<feature type="transmembrane region" description="Helical" evidence="6">
    <location>
        <begin position="347"/>
        <end position="366"/>
    </location>
</feature>
<keyword evidence="4 6" id="KW-0472">Membrane</keyword>
<feature type="transmembrane region" description="Helical" evidence="6">
    <location>
        <begin position="474"/>
        <end position="495"/>
    </location>
</feature>
<evidence type="ECO:0000256" key="4">
    <source>
        <dbReference type="ARBA" id="ARBA00023136"/>
    </source>
</evidence>
<organism evidence="7 8">
    <name type="scientific">Favolaschia claudopus</name>
    <dbReference type="NCBI Taxonomy" id="2862362"/>
    <lineage>
        <taxon>Eukaryota</taxon>
        <taxon>Fungi</taxon>
        <taxon>Dikarya</taxon>
        <taxon>Basidiomycota</taxon>
        <taxon>Agaricomycotina</taxon>
        <taxon>Agaricomycetes</taxon>
        <taxon>Agaricomycetidae</taxon>
        <taxon>Agaricales</taxon>
        <taxon>Marasmiineae</taxon>
        <taxon>Mycenaceae</taxon>
        <taxon>Favolaschia</taxon>
    </lineage>
</organism>
<comment type="subcellular location">
    <subcellularLocation>
        <location evidence="1">Membrane</location>
        <topology evidence="1">Multi-pass membrane protein</topology>
    </subcellularLocation>
</comment>
<evidence type="ECO:0000256" key="3">
    <source>
        <dbReference type="ARBA" id="ARBA00022989"/>
    </source>
</evidence>
<dbReference type="PANTHER" id="PTHR31794:SF2">
    <property type="entry name" value="AUXIN EFFLUX TRANSPORTER FAMILY PROTEIN (EUROFUNG)"/>
    <property type="match status" value="1"/>
</dbReference>